<evidence type="ECO:0000313" key="1">
    <source>
        <dbReference type="EMBL" id="CEG59657.1"/>
    </source>
</evidence>
<accession>A0A098GCE8</accession>
<sequence length="42" mass="4612">MNQAILTHSLNLRYWGSFPTKRGIVLGALAVNLGTQIRTATK</sequence>
<dbReference type="HOGENOM" id="CLU_3259012_0_0_6"/>
<dbReference type="Proteomes" id="UP000032414">
    <property type="component" value="Chromosome I"/>
</dbReference>
<gene>
    <name evidence="1" type="ORF">LMI_0297</name>
</gene>
<evidence type="ECO:0008006" key="3">
    <source>
        <dbReference type="Google" id="ProtNLM"/>
    </source>
</evidence>
<reference evidence="2" key="1">
    <citation type="submission" date="2014-09" db="EMBL/GenBank/DDBJ databases">
        <authorList>
            <person name="Gomez-Valero L."/>
        </authorList>
    </citation>
    <scope>NUCLEOTIDE SEQUENCE [LARGE SCALE GENOMIC DNA]</scope>
    <source>
        <strain evidence="2">ATCC33218</strain>
    </source>
</reference>
<proteinExistence type="predicted"/>
<dbReference type="KEGG" id="tmc:LMI_0297"/>
<dbReference type="AlphaFoldDB" id="A0A098GCE8"/>
<name>A0A098GCE8_LEGMI</name>
<organism evidence="1 2">
    <name type="scientific">Legionella micdadei</name>
    <name type="common">Tatlockia micdadei</name>
    <dbReference type="NCBI Taxonomy" id="451"/>
    <lineage>
        <taxon>Bacteria</taxon>
        <taxon>Pseudomonadati</taxon>
        <taxon>Pseudomonadota</taxon>
        <taxon>Gammaproteobacteria</taxon>
        <taxon>Legionellales</taxon>
        <taxon>Legionellaceae</taxon>
        <taxon>Legionella</taxon>
    </lineage>
</organism>
<protein>
    <recommendedName>
        <fullName evidence="3">Transposase</fullName>
    </recommendedName>
</protein>
<dbReference type="EMBL" id="LN614830">
    <property type="protein sequence ID" value="CEG59657.1"/>
    <property type="molecule type" value="Genomic_DNA"/>
</dbReference>
<evidence type="ECO:0000313" key="2">
    <source>
        <dbReference type="Proteomes" id="UP000032414"/>
    </source>
</evidence>